<evidence type="ECO:0000256" key="4">
    <source>
        <dbReference type="ARBA" id="ARBA00023317"/>
    </source>
</evidence>
<dbReference type="Pfam" id="PF00676">
    <property type="entry name" value="E1_dh"/>
    <property type="match status" value="1"/>
</dbReference>
<dbReference type="CDD" id="cd02000">
    <property type="entry name" value="TPP_E1_PDC_ADC_BCADC"/>
    <property type="match status" value="1"/>
</dbReference>
<accession>A0A9N9FEK1</accession>
<dbReference type="FunFam" id="3.40.50.970:FF:000013">
    <property type="entry name" value="Pyruvate dehydrogenase E1 component subunit alpha"/>
    <property type="match status" value="1"/>
</dbReference>
<evidence type="ECO:0000313" key="7">
    <source>
        <dbReference type="EMBL" id="CAG8530369.1"/>
    </source>
</evidence>
<dbReference type="Proteomes" id="UP000789831">
    <property type="component" value="Unassembled WGS sequence"/>
</dbReference>
<dbReference type="EMBL" id="CAJVPL010000795">
    <property type="protein sequence ID" value="CAG8530369.1"/>
    <property type="molecule type" value="Genomic_DNA"/>
</dbReference>
<dbReference type="InterPro" id="IPR001017">
    <property type="entry name" value="DH_E1"/>
</dbReference>
<organism evidence="7 8">
    <name type="scientific">Ambispora gerdemannii</name>
    <dbReference type="NCBI Taxonomy" id="144530"/>
    <lineage>
        <taxon>Eukaryota</taxon>
        <taxon>Fungi</taxon>
        <taxon>Fungi incertae sedis</taxon>
        <taxon>Mucoromycota</taxon>
        <taxon>Glomeromycotina</taxon>
        <taxon>Glomeromycetes</taxon>
        <taxon>Archaeosporales</taxon>
        <taxon>Ambisporaceae</taxon>
        <taxon>Ambispora</taxon>
    </lineage>
</organism>
<proteinExistence type="predicted"/>
<dbReference type="SUPFAM" id="SSF52518">
    <property type="entry name" value="Thiamin diphosphate-binding fold (THDP-binding)"/>
    <property type="match status" value="1"/>
</dbReference>
<evidence type="ECO:0000256" key="2">
    <source>
        <dbReference type="ARBA" id="ARBA00023002"/>
    </source>
</evidence>
<reference evidence="7" key="1">
    <citation type="submission" date="2021-06" db="EMBL/GenBank/DDBJ databases">
        <authorList>
            <person name="Kallberg Y."/>
            <person name="Tangrot J."/>
            <person name="Rosling A."/>
        </authorList>
    </citation>
    <scope>NUCLEOTIDE SEQUENCE</scope>
    <source>
        <strain evidence="7">MT106</strain>
    </source>
</reference>
<keyword evidence="3 5" id="KW-0786">Thiamine pyrophosphate</keyword>
<dbReference type="PANTHER" id="PTHR11516:SF60">
    <property type="entry name" value="PYRUVATE DEHYDROGENASE E1 COMPONENT SUBUNIT ALPHA"/>
    <property type="match status" value="1"/>
</dbReference>
<comment type="caution">
    <text evidence="7">The sequence shown here is derived from an EMBL/GenBank/DDBJ whole genome shotgun (WGS) entry which is preliminary data.</text>
</comment>
<dbReference type="GO" id="GO:0004739">
    <property type="term" value="F:pyruvate dehydrogenase (acetyl-transferring) activity"/>
    <property type="evidence" value="ECO:0007669"/>
    <property type="project" value="UniProtKB-UniRule"/>
</dbReference>
<dbReference type="Gene3D" id="3.40.50.970">
    <property type="match status" value="1"/>
</dbReference>
<comment type="catalytic activity">
    <reaction evidence="5">
        <text>N(6)-[(R)-lipoyl]-L-lysyl-[protein] + pyruvate + H(+) = N(6)-[(R)-S(8)-acetyldihydrolipoyl]-L-lysyl-[protein] + CO2</text>
        <dbReference type="Rhea" id="RHEA:19189"/>
        <dbReference type="Rhea" id="RHEA-COMP:10474"/>
        <dbReference type="Rhea" id="RHEA-COMP:10478"/>
        <dbReference type="ChEBI" id="CHEBI:15361"/>
        <dbReference type="ChEBI" id="CHEBI:15378"/>
        <dbReference type="ChEBI" id="CHEBI:16526"/>
        <dbReference type="ChEBI" id="CHEBI:83099"/>
        <dbReference type="ChEBI" id="CHEBI:83111"/>
        <dbReference type="EC" id="1.2.4.1"/>
    </reaction>
</comment>
<keyword evidence="2 5" id="KW-0560">Oxidoreductase</keyword>
<evidence type="ECO:0000256" key="5">
    <source>
        <dbReference type="RuleBase" id="RU361139"/>
    </source>
</evidence>
<gene>
    <name evidence="7" type="ORF">AGERDE_LOCUS5681</name>
</gene>
<evidence type="ECO:0000256" key="3">
    <source>
        <dbReference type="ARBA" id="ARBA00023052"/>
    </source>
</evidence>
<dbReference type="InterPro" id="IPR017597">
    <property type="entry name" value="Pyrv_DH_E1_asu_subgrp-y"/>
</dbReference>
<evidence type="ECO:0000313" key="8">
    <source>
        <dbReference type="Proteomes" id="UP000789831"/>
    </source>
</evidence>
<dbReference type="PANTHER" id="PTHR11516">
    <property type="entry name" value="PYRUVATE DEHYDROGENASE E1 COMPONENT, ALPHA SUBUNIT BACTERIAL AND ORGANELLAR"/>
    <property type="match status" value="1"/>
</dbReference>
<keyword evidence="4 5" id="KW-0670">Pyruvate</keyword>
<name>A0A9N9FEK1_9GLOM</name>
<dbReference type="OrthoDB" id="10256198at2759"/>
<dbReference type="InterPro" id="IPR050642">
    <property type="entry name" value="PDH_E1_Alpha_Subunit"/>
</dbReference>
<dbReference type="InterPro" id="IPR029061">
    <property type="entry name" value="THDP-binding"/>
</dbReference>
<evidence type="ECO:0000256" key="1">
    <source>
        <dbReference type="ARBA" id="ARBA00001964"/>
    </source>
</evidence>
<comment type="function">
    <text evidence="5">The pyruvate dehydrogenase complex catalyzes the overall conversion of pyruvate to acetyl-CoA and CO(2).</text>
</comment>
<feature type="domain" description="Dehydrogenase E1 component" evidence="6">
    <location>
        <begin position="73"/>
        <end position="367"/>
    </location>
</feature>
<comment type="cofactor">
    <cofactor evidence="1 5">
        <name>thiamine diphosphate</name>
        <dbReference type="ChEBI" id="CHEBI:58937"/>
    </cofactor>
</comment>
<dbReference type="NCBIfam" id="TIGR03182">
    <property type="entry name" value="PDH_E1_alph_y"/>
    <property type="match status" value="1"/>
</dbReference>
<protein>
    <recommendedName>
        <fullName evidence="5">Pyruvate dehydrogenase E1 component subunit alpha</fullName>
        <ecNumber evidence="5">1.2.4.1</ecNumber>
    </recommendedName>
</protein>
<dbReference type="EC" id="1.2.4.1" evidence="5"/>
<dbReference type="GO" id="GO:0006086">
    <property type="term" value="P:pyruvate decarboxylation to acetyl-CoA"/>
    <property type="evidence" value="ECO:0007669"/>
    <property type="project" value="InterPro"/>
</dbReference>
<dbReference type="AlphaFoldDB" id="A0A9N9FEK1"/>
<evidence type="ECO:0000259" key="6">
    <source>
        <dbReference type="Pfam" id="PF00676"/>
    </source>
</evidence>
<keyword evidence="8" id="KW-1185">Reference proteome</keyword>
<sequence>MLVNPRLSMLSRSISLLSRSSQLRARLFSSSAPAASETVNYTLPEGSFQTYECDPPSHDIKVNKEETINMYKQMVLMRRLETTADGLYKSKHIRGFCHLCTGQEAVAVGMEAAITPDDHVITAYRCHGFTLVRGQTPHAILAELMGELAFSLTSLCKGGSMHMFSKNFYGGNGIVGAQVPVGAGIAFAQQYLNTKQATYILYGDGAANQGQVFEAYNISKLWNLPAIYVCENNHYGMGTSASRSSADTNYFARGQYIPGLRVNGMDILAVRQACSWAKDWVLSDKGPLVLEMVTYRYGGHSMSDPGTSYRTREEIQHMRSTNDPITGLKQRLLDLDFLTESETKQIDKDARATIDEAVKLAHNDPFPDETELYTYIFVEGSEPPFVRGREKEEVGHVVHKQ</sequence>